<feature type="transmembrane region" description="Helical" evidence="7">
    <location>
        <begin position="304"/>
        <end position="324"/>
    </location>
</feature>
<dbReference type="InterPro" id="IPR036259">
    <property type="entry name" value="MFS_trans_sf"/>
</dbReference>
<dbReference type="STRING" id="1123367.GCA_000621305_02998"/>
<feature type="transmembrane region" description="Helical" evidence="7">
    <location>
        <begin position="90"/>
        <end position="109"/>
    </location>
</feature>
<dbReference type="EMBL" id="AMXE01000014">
    <property type="protein sequence ID" value="ENO89437.1"/>
    <property type="molecule type" value="Genomic_DNA"/>
</dbReference>
<dbReference type="InterPro" id="IPR011701">
    <property type="entry name" value="MFS"/>
</dbReference>
<keyword evidence="10" id="KW-1185">Reference proteome</keyword>
<dbReference type="PROSITE" id="PS50850">
    <property type="entry name" value="MFS"/>
    <property type="match status" value="1"/>
</dbReference>
<feature type="transmembrane region" description="Helical" evidence="7">
    <location>
        <begin position="364"/>
        <end position="384"/>
    </location>
</feature>
<dbReference type="AlphaFoldDB" id="N6Z4E2"/>
<evidence type="ECO:0000256" key="2">
    <source>
        <dbReference type="ARBA" id="ARBA00022448"/>
    </source>
</evidence>
<keyword evidence="2" id="KW-0813">Transport</keyword>
<keyword evidence="4 7" id="KW-0812">Transmembrane</keyword>
<dbReference type="GO" id="GO:0022857">
    <property type="term" value="F:transmembrane transporter activity"/>
    <property type="evidence" value="ECO:0007669"/>
    <property type="project" value="InterPro"/>
</dbReference>
<evidence type="ECO:0000256" key="4">
    <source>
        <dbReference type="ARBA" id="ARBA00022692"/>
    </source>
</evidence>
<evidence type="ECO:0000256" key="6">
    <source>
        <dbReference type="ARBA" id="ARBA00023136"/>
    </source>
</evidence>
<feature type="transmembrane region" description="Helical" evidence="7">
    <location>
        <begin position="21"/>
        <end position="45"/>
    </location>
</feature>
<evidence type="ECO:0000259" key="8">
    <source>
        <dbReference type="PROSITE" id="PS50850"/>
    </source>
</evidence>
<keyword evidence="5 7" id="KW-1133">Transmembrane helix</keyword>
<dbReference type="Gene3D" id="1.20.1720.10">
    <property type="entry name" value="Multidrug resistance protein D"/>
    <property type="match status" value="1"/>
</dbReference>
<dbReference type="Gene3D" id="1.20.1250.20">
    <property type="entry name" value="MFS general substrate transporter like domains"/>
    <property type="match status" value="1"/>
</dbReference>
<sequence>MSHLFRAPSTSEQLFRYGERYKWWLLGAITIGNLVAALSMTSFYVAGPALMAQFGVGQDEVQWAYTGYLLATAVSMLSSAWLIERVGLRRCYLGAVAAMALASLCGALSPSLPILVAARMMLGFAGGMLLPMGSIVTLEWFAPAIQGRVSGLQGMVMVLAPAVAPALGGLLIDHFGWQAIFLMNLPCCVLAIAAGLSLLPATVAARTAPPLDGRGLALLTAVTTGALVVVESLPALSLPGSLTVGAGLTALCFHMRRSAAPLFSPGLFRFPPLLWGCVVGFTSGCCLFASTYLVPVFLQDSLGYSATAAGAVLVPAGLMLALALPLGGWLCDRHDLSHVTVAGLLLFAAPFLSLWLAVRTGSIGPLQVVLALAGARLGLGLLLPAPNLGALRGMHGRVLAQSSMLFHYARQMGGVLGVAAVAAFVHARSGTAPAGTAYGEAFLAISILALATIIPALRIRRTALPLALRPPAEAPDE</sequence>
<comment type="caution">
    <text evidence="9">The sequence shown here is derived from an EMBL/GenBank/DDBJ whole genome shotgun (WGS) entry which is preliminary data.</text>
</comment>
<protein>
    <recommendedName>
        <fullName evidence="8">Major facilitator superfamily (MFS) profile domain-containing protein</fullName>
    </recommendedName>
</protein>
<evidence type="ECO:0000256" key="7">
    <source>
        <dbReference type="SAM" id="Phobius"/>
    </source>
</evidence>
<comment type="subcellular location">
    <subcellularLocation>
        <location evidence="1">Cell membrane</location>
        <topology evidence="1">Multi-pass membrane protein</topology>
    </subcellularLocation>
</comment>
<feature type="transmembrane region" description="Helical" evidence="7">
    <location>
        <begin position="437"/>
        <end position="459"/>
    </location>
</feature>
<organism evidence="9 10">
    <name type="scientific">Thauera linaloolentis (strain DSM 12138 / JCM 21573 / CCUG 41526 / CIP 105981 / IAM 15112 / NBRC 102519 / 47Lol)</name>
    <dbReference type="NCBI Taxonomy" id="1123367"/>
    <lineage>
        <taxon>Bacteria</taxon>
        <taxon>Pseudomonadati</taxon>
        <taxon>Pseudomonadota</taxon>
        <taxon>Betaproteobacteria</taxon>
        <taxon>Rhodocyclales</taxon>
        <taxon>Zoogloeaceae</taxon>
        <taxon>Thauera</taxon>
    </lineage>
</organism>
<name>N6Z4E2_THAL4</name>
<gene>
    <name evidence="9" type="ORF">C666_05940</name>
</gene>
<feature type="transmembrane region" description="Helical" evidence="7">
    <location>
        <begin position="178"/>
        <end position="199"/>
    </location>
</feature>
<evidence type="ECO:0000313" key="10">
    <source>
        <dbReference type="Proteomes" id="UP000013232"/>
    </source>
</evidence>
<feature type="transmembrane region" description="Helical" evidence="7">
    <location>
        <begin position="273"/>
        <end position="298"/>
    </location>
</feature>
<evidence type="ECO:0000313" key="9">
    <source>
        <dbReference type="EMBL" id="ENO89437.1"/>
    </source>
</evidence>
<keyword evidence="3" id="KW-1003">Cell membrane</keyword>
<feature type="transmembrane region" description="Helical" evidence="7">
    <location>
        <begin position="405"/>
        <end position="425"/>
    </location>
</feature>
<dbReference type="OrthoDB" id="9807274at2"/>
<evidence type="ECO:0000256" key="5">
    <source>
        <dbReference type="ARBA" id="ARBA00022989"/>
    </source>
</evidence>
<evidence type="ECO:0000256" key="1">
    <source>
        <dbReference type="ARBA" id="ARBA00004651"/>
    </source>
</evidence>
<reference evidence="9 10" key="1">
    <citation type="submission" date="2012-09" db="EMBL/GenBank/DDBJ databases">
        <title>Draft Genome Sequences of 6 Strains from Genus Thauera.</title>
        <authorList>
            <person name="Liu B."/>
            <person name="Shapleigh J.P."/>
            <person name="Frostegard A.H."/>
        </authorList>
    </citation>
    <scope>NUCLEOTIDE SEQUENCE [LARGE SCALE GENOMIC DNA]</scope>
    <source>
        <strain evidence="10">47Lol / DSM 12138</strain>
    </source>
</reference>
<evidence type="ECO:0000256" key="3">
    <source>
        <dbReference type="ARBA" id="ARBA00022475"/>
    </source>
</evidence>
<feature type="transmembrane region" description="Helical" evidence="7">
    <location>
        <begin position="65"/>
        <end position="83"/>
    </location>
</feature>
<dbReference type="eggNOG" id="COG2814">
    <property type="taxonomic scope" value="Bacteria"/>
</dbReference>
<feature type="transmembrane region" description="Helical" evidence="7">
    <location>
        <begin position="121"/>
        <end position="142"/>
    </location>
</feature>
<keyword evidence="6 7" id="KW-0472">Membrane</keyword>
<feature type="domain" description="Major facilitator superfamily (MFS) profile" evidence="8">
    <location>
        <begin position="25"/>
        <end position="464"/>
    </location>
</feature>
<dbReference type="PANTHER" id="PTHR42718:SF46">
    <property type="entry name" value="BLR6921 PROTEIN"/>
    <property type="match status" value="1"/>
</dbReference>
<accession>N6Z4E2</accession>
<proteinExistence type="predicted"/>
<dbReference type="Proteomes" id="UP000013232">
    <property type="component" value="Unassembled WGS sequence"/>
</dbReference>
<dbReference type="InterPro" id="IPR020846">
    <property type="entry name" value="MFS_dom"/>
</dbReference>
<dbReference type="GO" id="GO:0005886">
    <property type="term" value="C:plasma membrane"/>
    <property type="evidence" value="ECO:0007669"/>
    <property type="project" value="UniProtKB-SubCell"/>
</dbReference>
<dbReference type="SUPFAM" id="SSF103473">
    <property type="entry name" value="MFS general substrate transporter"/>
    <property type="match status" value="1"/>
</dbReference>
<dbReference type="Pfam" id="PF07690">
    <property type="entry name" value="MFS_1"/>
    <property type="match status" value="1"/>
</dbReference>
<dbReference type="PANTHER" id="PTHR42718">
    <property type="entry name" value="MAJOR FACILITATOR SUPERFAMILY MULTIDRUG TRANSPORTER MFSC"/>
    <property type="match status" value="1"/>
</dbReference>
<feature type="transmembrane region" description="Helical" evidence="7">
    <location>
        <begin position="154"/>
        <end position="172"/>
    </location>
</feature>
<dbReference type="RefSeq" id="WP_004335447.1">
    <property type="nucleotide sequence ID" value="NZ_AMXE01000014.1"/>
</dbReference>
<feature type="transmembrane region" description="Helical" evidence="7">
    <location>
        <begin position="336"/>
        <end position="358"/>
    </location>
</feature>